<organism evidence="1">
    <name type="scientific">Rhizophora mucronata</name>
    <name type="common">Asiatic mangrove</name>
    <dbReference type="NCBI Taxonomy" id="61149"/>
    <lineage>
        <taxon>Eukaryota</taxon>
        <taxon>Viridiplantae</taxon>
        <taxon>Streptophyta</taxon>
        <taxon>Embryophyta</taxon>
        <taxon>Tracheophyta</taxon>
        <taxon>Spermatophyta</taxon>
        <taxon>Magnoliopsida</taxon>
        <taxon>eudicotyledons</taxon>
        <taxon>Gunneridae</taxon>
        <taxon>Pentapetalae</taxon>
        <taxon>rosids</taxon>
        <taxon>fabids</taxon>
        <taxon>Malpighiales</taxon>
        <taxon>Rhizophoraceae</taxon>
        <taxon>Rhizophora</taxon>
    </lineage>
</organism>
<evidence type="ECO:0000313" key="1">
    <source>
        <dbReference type="EMBL" id="MBX06683.1"/>
    </source>
</evidence>
<proteinExistence type="predicted"/>
<sequence length="49" mass="5372">MWLFHASIISLQRTTEGSTIDDTYGIKLSIGSFFGSCNCIPRSQTSMGL</sequence>
<protein>
    <submittedName>
        <fullName evidence="1">E3 ubiquitin-protein ligase UPL6-like isoform X2</fullName>
    </submittedName>
</protein>
<dbReference type="EMBL" id="GGEC01026199">
    <property type="protein sequence ID" value="MBX06683.1"/>
    <property type="molecule type" value="Transcribed_RNA"/>
</dbReference>
<accession>A0A2P2KLV0</accession>
<reference evidence="1" key="1">
    <citation type="submission" date="2018-02" db="EMBL/GenBank/DDBJ databases">
        <title>Rhizophora mucronata_Transcriptome.</title>
        <authorList>
            <person name="Meera S.P."/>
            <person name="Sreeshan A."/>
            <person name="Augustine A."/>
        </authorList>
    </citation>
    <scope>NUCLEOTIDE SEQUENCE</scope>
    <source>
        <tissue evidence="1">Leaf</tissue>
    </source>
</reference>
<dbReference type="AlphaFoldDB" id="A0A2P2KLV0"/>
<name>A0A2P2KLV0_RHIMU</name>